<evidence type="ECO:0000256" key="1">
    <source>
        <dbReference type="SAM" id="MobiDB-lite"/>
    </source>
</evidence>
<evidence type="ECO:0000313" key="2">
    <source>
        <dbReference type="EMBL" id="RPA85158.1"/>
    </source>
</evidence>
<feature type="compositionally biased region" description="Basic and acidic residues" evidence="1">
    <location>
        <begin position="182"/>
        <end position="192"/>
    </location>
</feature>
<feature type="region of interest" description="Disordered" evidence="1">
    <location>
        <begin position="182"/>
        <end position="263"/>
    </location>
</feature>
<feature type="compositionally biased region" description="Basic and acidic residues" evidence="1">
    <location>
        <begin position="300"/>
        <end position="314"/>
    </location>
</feature>
<protein>
    <submittedName>
        <fullName evidence="2">Uncharacterized protein</fullName>
    </submittedName>
</protein>
<dbReference type="Proteomes" id="UP000275078">
    <property type="component" value="Unassembled WGS sequence"/>
</dbReference>
<proteinExistence type="predicted"/>
<evidence type="ECO:0000313" key="3">
    <source>
        <dbReference type="Proteomes" id="UP000275078"/>
    </source>
</evidence>
<reference evidence="2 3" key="1">
    <citation type="journal article" date="2018" name="Nat. Ecol. Evol.">
        <title>Pezizomycetes genomes reveal the molecular basis of ectomycorrhizal truffle lifestyle.</title>
        <authorList>
            <person name="Murat C."/>
            <person name="Payen T."/>
            <person name="Noel B."/>
            <person name="Kuo A."/>
            <person name="Morin E."/>
            <person name="Chen J."/>
            <person name="Kohler A."/>
            <person name="Krizsan K."/>
            <person name="Balestrini R."/>
            <person name="Da Silva C."/>
            <person name="Montanini B."/>
            <person name="Hainaut M."/>
            <person name="Levati E."/>
            <person name="Barry K.W."/>
            <person name="Belfiori B."/>
            <person name="Cichocki N."/>
            <person name="Clum A."/>
            <person name="Dockter R.B."/>
            <person name="Fauchery L."/>
            <person name="Guy J."/>
            <person name="Iotti M."/>
            <person name="Le Tacon F."/>
            <person name="Lindquist E.A."/>
            <person name="Lipzen A."/>
            <person name="Malagnac F."/>
            <person name="Mello A."/>
            <person name="Molinier V."/>
            <person name="Miyauchi S."/>
            <person name="Poulain J."/>
            <person name="Riccioni C."/>
            <person name="Rubini A."/>
            <person name="Sitrit Y."/>
            <person name="Splivallo R."/>
            <person name="Traeger S."/>
            <person name="Wang M."/>
            <person name="Zifcakova L."/>
            <person name="Wipf D."/>
            <person name="Zambonelli A."/>
            <person name="Paolocci F."/>
            <person name="Nowrousian M."/>
            <person name="Ottonello S."/>
            <person name="Baldrian P."/>
            <person name="Spatafora J.W."/>
            <person name="Henrissat B."/>
            <person name="Nagy L.G."/>
            <person name="Aury J.M."/>
            <person name="Wincker P."/>
            <person name="Grigoriev I.V."/>
            <person name="Bonfante P."/>
            <person name="Martin F.M."/>
        </authorList>
    </citation>
    <scope>NUCLEOTIDE SEQUENCE [LARGE SCALE GENOMIC DNA]</scope>
    <source>
        <strain evidence="2 3">RN42</strain>
    </source>
</reference>
<sequence>MVQLALPPCDICNRKITRRRPLGKPTILSSGPDPSRQYISIHYSYPTEGTNGFYTVQSASETEEEGLVEAGPFGFQYLWTSKSSPPPVGCGYRAVNYVAVKLGISPILRYCHFGCYVAATIRSSSDDWQARKEFEFLHASLLKESDYFVQTRVCIGDAKRVLRYANGLDLTPVPQQKAIHSAEEIAEQHTETEEASSPYEESSETDEAEGIPGEEPTIVEEPELPQRQVSEDISTSVDDEPGIPATPSIGSTRIKPAVPPKPKLPLAQPAEITRAKPIVPPKPEFLPTHSSVVVPEPEPVELHRSPEPTEHAAAHGDAVLEESIPTTITSEDSEASQEASSTSSPSPAPSSEIPPAFLEVQPQSGLYCHHSICPSSCQLDIPKDATLRAIPVTANITAYVVRHWTKNLEWDAGEYGFYRVSAVNGPRFNRTTASMGLISFYPSERYEYVGCQPPHKRFKFTEVEYLLYLEVDGKNCCFDGYFNDQIRGTDSLRKVYRFLSLSGIKIAAKDAIGNRSLVTASIPVGVIRRFLAEARQLTGSPKEQLWEDLDWLAARSNMPLHSGRTLVV</sequence>
<dbReference type="AlphaFoldDB" id="A0A3N4IKD8"/>
<accession>A0A3N4IKD8</accession>
<feature type="compositionally biased region" description="Polar residues" evidence="1">
    <location>
        <begin position="227"/>
        <end position="236"/>
    </location>
</feature>
<name>A0A3N4IKD8_ASCIM</name>
<keyword evidence="3" id="KW-1185">Reference proteome</keyword>
<feature type="region of interest" description="Disordered" evidence="1">
    <location>
        <begin position="298"/>
        <end position="355"/>
    </location>
</feature>
<dbReference type="EMBL" id="ML119655">
    <property type="protein sequence ID" value="RPA85158.1"/>
    <property type="molecule type" value="Genomic_DNA"/>
</dbReference>
<organism evidence="2 3">
    <name type="scientific">Ascobolus immersus RN42</name>
    <dbReference type="NCBI Taxonomy" id="1160509"/>
    <lineage>
        <taxon>Eukaryota</taxon>
        <taxon>Fungi</taxon>
        <taxon>Dikarya</taxon>
        <taxon>Ascomycota</taxon>
        <taxon>Pezizomycotina</taxon>
        <taxon>Pezizomycetes</taxon>
        <taxon>Pezizales</taxon>
        <taxon>Ascobolaceae</taxon>
        <taxon>Ascobolus</taxon>
    </lineage>
</organism>
<gene>
    <name evidence="2" type="ORF">BJ508DRAFT_322987</name>
</gene>
<feature type="compositionally biased region" description="Low complexity" evidence="1">
    <location>
        <begin position="336"/>
        <end position="355"/>
    </location>
</feature>